<reference evidence="2" key="1">
    <citation type="submission" date="2008-06" db="EMBL/GenBank/DDBJ databases">
        <title>Complete sequence of Chlorobaculum parvum NCIB 8327.</title>
        <authorList>
            <consortium name="US DOE Joint Genome Institute"/>
            <person name="Lucas S."/>
            <person name="Copeland A."/>
            <person name="Lapidus A."/>
            <person name="Glavina del Rio T."/>
            <person name="Dalin E."/>
            <person name="Tice H."/>
            <person name="Bruce D."/>
            <person name="Goodwin L."/>
            <person name="Pitluck S."/>
            <person name="Schmutz J."/>
            <person name="Larimer F."/>
            <person name="Land M."/>
            <person name="Hauser L."/>
            <person name="Kyrpides N."/>
            <person name="Mikhailova N."/>
            <person name="Zhao F."/>
            <person name="Li T."/>
            <person name="Liu Z."/>
            <person name="Overmann J."/>
            <person name="Bryant D.A."/>
            <person name="Richardson P."/>
        </authorList>
    </citation>
    <scope>NUCLEOTIDE SEQUENCE [LARGE SCALE GENOMIC DNA]</scope>
    <source>
        <strain evidence="2">NCIB 8327</strain>
    </source>
</reference>
<dbReference type="PANTHER" id="PTHR42912">
    <property type="entry name" value="METHYLTRANSFERASE"/>
    <property type="match status" value="1"/>
</dbReference>
<gene>
    <name evidence="2" type="ordered locus">Cpar_1142</name>
</gene>
<accession>B3QNP5</accession>
<proteinExistence type="predicted"/>
<protein>
    <submittedName>
        <fullName evidence="2">Methyltransferase type 12</fullName>
    </submittedName>
</protein>
<evidence type="ECO:0000313" key="3">
    <source>
        <dbReference type="Proteomes" id="UP000008811"/>
    </source>
</evidence>
<dbReference type="GO" id="GO:0032259">
    <property type="term" value="P:methylation"/>
    <property type="evidence" value="ECO:0007669"/>
    <property type="project" value="UniProtKB-KW"/>
</dbReference>
<dbReference type="InterPro" id="IPR029063">
    <property type="entry name" value="SAM-dependent_MTases_sf"/>
</dbReference>
<dbReference type="InterPro" id="IPR041698">
    <property type="entry name" value="Methyltransf_25"/>
</dbReference>
<dbReference type="KEGG" id="cpc:Cpar_1142"/>
<keyword evidence="2" id="KW-0489">Methyltransferase</keyword>
<dbReference type="PANTHER" id="PTHR42912:SF80">
    <property type="entry name" value="METHYLTRANSFERASE DOMAIN-CONTAINING PROTEIN"/>
    <property type="match status" value="1"/>
</dbReference>
<keyword evidence="2" id="KW-0808">Transferase</keyword>
<dbReference type="InterPro" id="IPR050508">
    <property type="entry name" value="Methyltransf_Superfamily"/>
</dbReference>
<dbReference type="OrthoDB" id="9770553at2"/>
<organism evidence="2 3">
    <name type="scientific">Chlorobaculum parvum (strain DSM 263 / NCIMB 8327)</name>
    <name type="common">Chlorobium vibrioforme subsp. thiosulfatophilum</name>
    <dbReference type="NCBI Taxonomy" id="517417"/>
    <lineage>
        <taxon>Bacteria</taxon>
        <taxon>Pseudomonadati</taxon>
        <taxon>Chlorobiota</taxon>
        <taxon>Chlorobiia</taxon>
        <taxon>Chlorobiales</taxon>
        <taxon>Chlorobiaceae</taxon>
        <taxon>Chlorobaculum</taxon>
    </lineage>
</organism>
<evidence type="ECO:0000259" key="1">
    <source>
        <dbReference type="Pfam" id="PF13649"/>
    </source>
</evidence>
<dbReference type="CDD" id="cd02440">
    <property type="entry name" value="AdoMet_MTases"/>
    <property type="match status" value="1"/>
</dbReference>
<dbReference type="SUPFAM" id="SSF53335">
    <property type="entry name" value="S-adenosyl-L-methionine-dependent methyltransferases"/>
    <property type="match status" value="1"/>
</dbReference>
<dbReference type="GO" id="GO:0008168">
    <property type="term" value="F:methyltransferase activity"/>
    <property type="evidence" value="ECO:0007669"/>
    <property type="project" value="UniProtKB-KW"/>
</dbReference>
<feature type="domain" description="Methyltransferase" evidence="1">
    <location>
        <begin position="46"/>
        <end position="140"/>
    </location>
</feature>
<dbReference type="Proteomes" id="UP000008811">
    <property type="component" value="Chromosome"/>
</dbReference>
<dbReference type="Gene3D" id="3.40.50.150">
    <property type="entry name" value="Vaccinia Virus protein VP39"/>
    <property type="match status" value="1"/>
</dbReference>
<dbReference type="AlphaFoldDB" id="B3QNP5"/>
<dbReference type="eggNOG" id="COG2226">
    <property type="taxonomic scope" value="Bacteria"/>
</dbReference>
<evidence type="ECO:0000313" key="2">
    <source>
        <dbReference type="EMBL" id="ACF11548.1"/>
    </source>
</evidence>
<dbReference type="HOGENOM" id="CLU_081790_1_0_10"/>
<dbReference type="Pfam" id="PF13649">
    <property type="entry name" value="Methyltransf_25"/>
    <property type="match status" value="1"/>
</dbReference>
<name>B3QNP5_CHLP8</name>
<sequence>MNIAALFDRCATGYDRDRPKLVPCFDQFYGAAMWMIPFPSDALLRVLDLGSGTGLFAAMVAEAHPNALLHLTDISEAMLGVARQRFAGNSQVSFAVQEHLALIDESAFDLVMSALSIHHLEDESKRELFGKIFRALRPDGMFINADQALGTTPEEEADYERQWLADVAANGATAEAIEAAKARMRADRNTTLADQLRWLEEAGFREVRCRYSRARFVVYGGWKSG</sequence>
<dbReference type="RefSeq" id="WP_012502381.1">
    <property type="nucleotide sequence ID" value="NC_011027.1"/>
</dbReference>
<keyword evidence="3" id="KW-1185">Reference proteome</keyword>
<dbReference type="EMBL" id="CP001099">
    <property type="protein sequence ID" value="ACF11548.1"/>
    <property type="molecule type" value="Genomic_DNA"/>
</dbReference>